<keyword evidence="3" id="KW-1185">Reference proteome</keyword>
<dbReference type="AlphaFoldDB" id="A0A7Y9IZR2"/>
<evidence type="ECO:0000256" key="1">
    <source>
        <dbReference type="SAM" id="Phobius"/>
    </source>
</evidence>
<accession>A0A7Y9IZR2</accession>
<keyword evidence="1" id="KW-1133">Transmembrane helix</keyword>
<dbReference type="RefSeq" id="WP_179589071.1">
    <property type="nucleotide sequence ID" value="NZ_JACBYR010000002.1"/>
</dbReference>
<name>A0A7Y9IZR2_9BURK</name>
<reference evidence="2 3" key="1">
    <citation type="submission" date="2020-07" db="EMBL/GenBank/DDBJ databases">
        <title>Genomic Encyclopedia of Type Strains, Phase IV (KMG-V): Genome sequencing to study the core and pangenomes of soil and plant-associated prokaryotes.</title>
        <authorList>
            <person name="Whitman W."/>
        </authorList>
    </citation>
    <scope>NUCLEOTIDE SEQUENCE [LARGE SCALE GENOMIC DNA]</scope>
    <source>
        <strain evidence="2 3">SAS40</strain>
    </source>
</reference>
<feature type="transmembrane region" description="Helical" evidence="1">
    <location>
        <begin position="37"/>
        <end position="57"/>
    </location>
</feature>
<dbReference type="Proteomes" id="UP000542125">
    <property type="component" value="Unassembled WGS sequence"/>
</dbReference>
<proteinExistence type="predicted"/>
<comment type="caution">
    <text evidence="2">The sequence shown here is derived from an EMBL/GenBank/DDBJ whole genome shotgun (WGS) entry which is preliminary data.</text>
</comment>
<dbReference type="EMBL" id="JACBYR010000002">
    <property type="protein sequence ID" value="NYE85054.1"/>
    <property type="molecule type" value="Genomic_DNA"/>
</dbReference>
<protein>
    <submittedName>
        <fullName evidence="2">Uncharacterized protein</fullName>
    </submittedName>
</protein>
<gene>
    <name evidence="2" type="ORF">FHW18_004361</name>
</gene>
<evidence type="ECO:0000313" key="2">
    <source>
        <dbReference type="EMBL" id="NYE85054.1"/>
    </source>
</evidence>
<keyword evidence="1" id="KW-0812">Transmembrane</keyword>
<organism evidence="2 3">
    <name type="scientific">Pigmentiphaga litoralis</name>
    <dbReference type="NCBI Taxonomy" id="516702"/>
    <lineage>
        <taxon>Bacteria</taxon>
        <taxon>Pseudomonadati</taxon>
        <taxon>Pseudomonadota</taxon>
        <taxon>Betaproteobacteria</taxon>
        <taxon>Burkholderiales</taxon>
        <taxon>Alcaligenaceae</taxon>
        <taxon>Pigmentiphaga</taxon>
    </lineage>
</organism>
<keyword evidence="1" id="KW-0472">Membrane</keyword>
<sequence length="110" mass="11439">MKARPLTPSETLGVEAGIYVPPRVLGDAPPPLRSLRLAAVVVIAGSIGATVVAVNVVPAAAHTWHVVSHQTDRALARVLGKAEVQTAELLSDLTADFAPVAEPTFIPPLH</sequence>
<evidence type="ECO:0000313" key="3">
    <source>
        <dbReference type="Proteomes" id="UP000542125"/>
    </source>
</evidence>